<sequence length="327" mass="34980">MLLASILFACGSTYGILVLARALHGSASAAVAVSGMCLLAKKLPSHLRVRLMPISFGGIALGVLIGYPLGGAAYQMIGKSAPFILISICIALTMILQIIYLKEEQLDTNLQTTRKNYKECLELLRDKPTLIAASAICVSTSTMAILEPCVPMWLLARFDPPPSRWQLGAVFIPDSVGYFIGSHFAGLLPMFSWRTAIIAMVITGLSCYALPLANTMSELALPHFGIGLGVGAVDAALIPLLASFADNKGTNEYGPVYALQQVAVSISYSFGPLLGGQAVQILGFSWLIRIVGFLNLLLCPLLLELEENKEGIPLMSSPVSVYSQLEE</sequence>
<feature type="transmembrane region" description="Helical" evidence="6">
    <location>
        <begin position="81"/>
        <end position="100"/>
    </location>
</feature>
<comment type="subcellular location">
    <subcellularLocation>
        <location evidence="1">Membrane</location>
        <topology evidence="1">Multi-pass membrane protein</topology>
    </subcellularLocation>
</comment>
<dbReference type="InterPro" id="IPR050930">
    <property type="entry name" value="MFS_Vesicular_Transporter"/>
</dbReference>
<evidence type="ECO:0000256" key="2">
    <source>
        <dbReference type="ARBA" id="ARBA00022448"/>
    </source>
</evidence>
<feature type="transmembrane region" description="Helical" evidence="6">
    <location>
        <begin position="286"/>
        <end position="303"/>
    </location>
</feature>
<feature type="transmembrane region" description="Helical" evidence="6">
    <location>
        <begin position="257"/>
        <end position="274"/>
    </location>
</feature>
<feature type="transmembrane region" description="Helical" evidence="6">
    <location>
        <begin position="191"/>
        <end position="212"/>
    </location>
</feature>
<dbReference type="InterPro" id="IPR036259">
    <property type="entry name" value="MFS_trans_sf"/>
</dbReference>
<dbReference type="GO" id="GO:0030672">
    <property type="term" value="C:synaptic vesicle membrane"/>
    <property type="evidence" value="ECO:0007669"/>
    <property type="project" value="TreeGrafter"/>
</dbReference>
<accession>A0A9P0CL16</accession>
<name>A0A9P0CL16_9CUCU</name>
<dbReference type="EMBL" id="OV651825">
    <property type="protein sequence ID" value="CAH1102548.1"/>
    <property type="molecule type" value="Genomic_DNA"/>
</dbReference>
<protein>
    <recommendedName>
        <fullName evidence="9">Major facilitator superfamily (MFS) profile domain-containing protein</fullName>
    </recommendedName>
</protein>
<keyword evidence="3 6" id="KW-0812">Transmembrane</keyword>
<keyword evidence="5 6" id="KW-0472">Membrane</keyword>
<keyword evidence="2" id="KW-0813">Transport</keyword>
<dbReference type="Proteomes" id="UP001153636">
    <property type="component" value="Chromosome 13"/>
</dbReference>
<evidence type="ECO:0000256" key="4">
    <source>
        <dbReference type="ARBA" id="ARBA00022989"/>
    </source>
</evidence>
<dbReference type="Gene3D" id="1.20.1250.20">
    <property type="entry name" value="MFS general substrate transporter like domains"/>
    <property type="match status" value="2"/>
</dbReference>
<evidence type="ECO:0000256" key="3">
    <source>
        <dbReference type="ARBA" id="ARBA00022692"/>
    </source>
</evidence>
<evidence type="ECO:0000256" key="1">
    <source>
        <dbReference type="ARBA" id="ARBA00004141"/>
    </source>
</evidence>
<dbReference type="InterPro" id="IPR011701">
    <property type="entry name" value="MFS"/>
</dbReference>
<evidence type="ECO:0000313" key="7">
    <source>
        <dbReference type="EMBL" id="CAH1102548.1"/>
    </source>
</evidence>
<dbReference type="GO" id="GO:0005335">
    <property type="term" value="F:serotonin:sodium:chloride symporter activity"/>
    <property type="evidence" value="ECO:0007669"/>
    <property type="project" value="TreeGrafter"/>
</dbReference>
<gene>
    <name evidence="7" type="ORF">PSYICH_LOCUS3974</name>
</gene>
<dbReference type="GO" id="GO:0015842">
    <property type="term" value="P:aminergic neurotransmitter loading into synaptic vesicle"/>
    <property type="evidence" value="ECO:0007669"/>
    <property type="project" value="TreeGrafter"/>
</dbReference>
<evidence type="ECO:0008006" key="9">
    <source>
        <dbReference type="Google" id="ProtNLM"/>
    </source>
</evidence>
<dbReference type="PANTHER" id="PTHR23506">
    <property type="entry name" value="GH10249P"/>
    <property type="match status" value="1"/>
</dbReference>
<dbReference type="SUPFAM" id="SSF103473">
    <property type="entry name" value="MFS general substrate transporter"/>
    <property type="match status" value="1"/>
</dbReference>
<dbReference type="Pfam" id="PF07690">
    <property type="entry name" value="MFS_1"/>
    <property type="match status" value="1"/>
</dbReference>
<feature type="transmembrane region" description="Helical" evidence="6">
    <location>
        <begin position="224"/>
        <end position="245"/>
    </location>
</feature>
<dbReference type="GO" id="GO:0043195">
    <property type="term" value="C:terminal bouton"/>
    <property type="evidence" value="ECO:0007669"/>
    <property type="project" value="TreeGrafter"/>
</dbReference>
<keyword evidence="4 6" id="KW-1133">Transmembrane helix</keyword>
<dbReference type="AlphaFoldDB" id="A0A9P0CL16"/>
<evidence type="ECO:0000256" key="6">
    <source>
        <dbReference type="SAM" id="Phobius"/>
    </source>
</evidence>
<dbReference type="PANTHER" id="PTHR23506:SF4">
    <property type="entry name" value="PORTABELLA"/>
    <property type="match status" value="1"/>
</dbReference>
<keyword evidence="8" id="KW-1185">Reference proteome</keyword>
<feature type="transmembrane region" description="Helical" evidence="6">
    <location>
        <begin position="53"/>
        <end position="74"/>
    </location>
</feature>
<reference evidence="7" key="1">
    <citation type="submission" date="2022-01" db="EMBL/GenBank/DDBJ databases">
        <authorList>
            <person name="King R."/>
        </authorList>
    </citation>
    <scope>NUCLEOTIDE SEQUENCE</scope>
</reference>
<evidence type="ECO:0000313" key="8">
    <source>
        <dbReference type="Proteomes" id="UP001153636"/>
    </source>
</evidence>
<dbReference type="OrthoDB" id="5086884at2759"/>
<proteinExistence type="predicted"/>
<evidence type="ECO:0000256" key="5">
    <source>
        <dbReference type="ARBA" id="ARBA00023136"/>
    </source>
</evidence>
<organism evidence="7 8">
    <name type="scientific">Psylliodes chrysocephalus</name>
    <dbReference type="NCBI Taxonomy" id="3402493"/>
    <lineage>
        <taxon>Eukaryota</taxon>
        <taxon>Metazoa</taxon>
        <taxon>Ecdysozoa</taxon>
        <taxon>Arthropoda</taxon>
        <taxon>Hexapoda</taxon>
        <taxon>Insecta</taxon>
        <taxon>Pterygota</taxon>
        <taxon>Neoptera</taxon>
        <taxon>Endopterygota</taxon>
        <taxon>Coleoptera</taxon>
        <taxon>Polyphaga</taxon>
        <taxon>Cucujiformia</taxon>
        <taxon>Chrysomeloidea</taxon>
        <taxon>Chrysomelidae</taxon>
        <taxon>Galerucinae</taxon>
        <taxon>Alticini</taxon>
        <taxon>Psylliodes</taxon>
    </lineage>
</organism>